<gene>
    <name evidence="1" type="ORF">V5799_006752</name>
</gene>
<comment type="caution">
    <text evidence="1">The sequence shown here is derived from an EMBL/GenBank/DDBJ whole genome shotgun (WGS) entry which is preliminary data.</text>
</comment>
<organism evidence="1 2">
    <name type="scientific">Amblyomma americanum</name>
    <name type="common">Lone star tick</name>
    <dbReference type="NCBI Taxonomy" id="6943"/>
    <lineage>
        <taxon>Eukaryota</taxon>
        <taxon>Metazoa</taxon>
        <taxon>Ecdysozoa</taxon>
        <taxon>Arthropoda</taxon>
        <taxon>Chelicerata</taxon>
        <taxon>Arachnida</taxon>
        <taxon>Acari</taxon>
        <taxon>Parasitiformes</taxon>
        <taxon>Ixodida</taxon>
        <taxon>Ixodoidea</taxon>
        <taxon>Ixodidae</taxon>
        <taxon>Amblyomminae</taxon>
        <taxon>Amblyomma</taxon>
    </lineage>
</organism>
<protein>
    <submittedName>
        <fullName evidence="1">Uncharacterized protein</fullName>
    </submittedName>
</protein>
<name>A0AAQ4DVH7_AMBAM</name>
<accession>A0AAQ4DVH7</accession>
<sequence>MMRFRIILRFALFGKRATSLARLYYRYTRFMNDPPHVELRCLDAMESMWRTYYIDFLRRLHVHDYGDISPLVGREVSVAAAAL</sequence>
<dbReference type="AlphaFoldDB" id="A0AAQ4DVH7"/>
<keyword evidence="2" id="KW-1185">Reference proteome</keyword>
<dbReference type="EMBL" id="JARKHS020026309">
    <property type="protein sequence ID" value="KAK8766467.1"/>
    <property type="molecule type" value="Genomic_DNA"/>
</dbReference>
<dbReference type="Proteomes" id="UP001321473">
    <property type="component" value="Unassembled WGS sequence"/>
</dbReference>
<proteinExistence type="predicted"/>
<evidence type="ECO:0000313" key="1">
    <source>
        <dbReference type="EMBL" id="KAK8766467.1"/>
    </source>
</evidence>
<reference evidence="1 2" key="1">
    <citation type="journal article" date="2023" name="Arcadia Sci">
        <title>De novo assembly of a long-read Amblyomma americanum tick genome.</title>
        <authorList>
            <person name="Chou S."/>
            <person name="Poskanzer K.E."/>
            <person name="Rollins M."/>
            <person name="Thuy-Boun P.S."/>
        </authorList>
    </citation>
    <scope>NUCLEOTIDE SEQUENCE [LARGE SCALE GENOMIC DNA]</scope>
    <source>
        <strain evidence="1">F_SG_1</strain>
        <tissue evidence="1">Salivary glands</tissue>
    </source>
</reference>
<evidence type="ECO:0000313" key="2">
    <source>
        <dbReference type="Proteomes" id="UP001321473"/>
    </source>
</evidence>